<dbReference type="AlphaFoldDB" id="A0A2U1FQL4"/>
<gene>
    <name evidence="2" type="ORF">C8D89_101224</name>
</gene>
<name>A0A2U1FQL4_9PSEU</name>
<feature type="region of interest" description="Disordered" evidence="1">
    <location>
        <begin position="66"/>
        <end position="92"/>
    </location>
</feature>
<reference evidence="2 3" key="1">
    <citation type="submission" date="2018-04" db="EMBL/GenBank/DDBJ databases">
        <title>Genomic Encyclopedia of Type Strains, Phase IV (KMG-IV): sequencing the most valuable type-strain genomes for metagenomic binning, comparative biology and taxonomic classification.</title>
        <authorList>
            <person name="Goeker M."/>
        </authorList>
    </citation>
    <scope>NUCLEOTIDE SEQUENCE [LARGE SCALE GENOMIC DNA]</scope>
    <source>
        <strain evidence="2 3">DSM 45771</strain>
    </source>
</reference>
<proteinExistence type="predicted"/>
<keyword evidence="3" id="KW-1185">Reference proteome</keyword>
<evidence type="ECO:0000313" key="3">
    <source>
        <dbReference type="Proteomes" id="UP000245639"/>
    </source>
</evidence>
<evidence type="ECO:0000256" key="1">
    <source>
        <dbReference type="SAM" id="MobiDB-lite"/>
    </source>
</evidence>
<dbReference type="EMBL" id="QEKW01000001">
    <property type="protein sequence ID" value="PVZ14360.1"/>
    <property type="molecule type" value="Genomic_DNA"/>
</dbReference>
<sequence>MPFPFPPPRPGPARSGLPWEPEEESTVRAAWVAAAPDADREALCREIAEKVERGVGGVVARLRQLGCDPGRPGGVLDRPWGTPPPPGSGAQA</sequence>
<organism evidence="2 3">
    <name type="scientific">Actinomycetospora cinnamomea</name>
    <dbReference type="NCBI Taxonomy" id="663609"/>
    <lineage>
        <taxon>Bacteria</taxon>
        <taxon>Bacillati</taxon>
        <taxon>Actinomycetota</taxon>
        <taxon>Actinomycetes</taxon>
        <taxon>Pseudonocardiales</taxon>
        <taxon>Pseudonocardiaceae</taxon>
        <taxon>Actinomycetospora</taxon>
    </lineage>
</organism>
<protein>
    <submittedName>
        <fullName evidence="2">Uncharacterized protein</fullName>
    </submittedName>
</protein>
<comment type="caution">
    <text evidence="2">The sequence shown here is derived from an EMBL/GenBank/DDBJ whole genome shotgun (WGS) entry which is preliminary data.</text>
</comment>
<evidence type="ECO:0000313" key="2">
    <source>
        <dbReference type="EMBL" id="PVZ14360.1"/>
    </source>
</evidence>
<feature type="region of interest" description="Disordered" evidence="1">
    <location>
        <begin position="1"/>
        <end position="24"/>
    </location>
</feature>
<feature type="compositionally biased region" description="Pro residues" evidence="1">
    <location>
        <begin position="81"/>
        <end position="92"/>
    </location>
</feature>
<dbReference type="RefSeq" id="WP_116706229.1">
    <property type="nucleotide sequence ID" value="NZ_QEKW01000001.1"/>
</dbReference>
<dbReference type="Proteomes" id="UP000245639">
    <property type="component" value="Unassembled WGS sequence"/>
</dbReference>
<accession>A0A2U1FQL4</accession>
<feature type="compositionally biased region" description="Pro residues" evidence="1">
    <location>
        <begin position="1"/>
        <end position="11"/>
    </location>
</feature>